<evidence type="ECO:0000313" key="2">
    <source>
        <dbReference type="Proteomes" id="UP001058974"/>
    </source>
</evidence>
<proteinExistence type="predicted"/>
<dbReference type="InterPro" id="IPR001969">
    <property type="entry name" value="Aspartic_peptidase_AS"/>
</dbReference>
<dbReference type="EMBL" id="JAMSHJ010000003">
    <property type="protein sequence ID" value="KAI5425974.1"/>
    <property type="molecule type" value="Genomic_DNA"/>
</dbReference>
<gene>
    <name evidence="1" type="ORF">KIW84_031699</name>
</gene>
<dbReference type="AlphaFoldDB" id="A0A9D4XTR6"/>
<dbReference type="Gramene" id="Psat03G0169900-T1">
    <property type="protein sequence ID" value="KAI5425974.1"/>
    <property type="gene ID" value="KIW84_031699"/>
</dbReference>
<name>A0A9D4XTR6_PEA</name>
<dbReference type="PANTHER" id="PTHR32108:SF9">
    <property type="entry name" value="REVERSE TRANSCRIPTASE RNASE H-LIKE DOMAIN-CONTAINING PROTEIN"/>
    <property type="match status" value="1"/>
</dbReference>
<sequence length="487" mass="54035">MINEPNVTSIVGPAGMTRNGRVFAPRTVDTSERAKGLEAAVQIPISNQGMQDMHLSPKAAVTREEAEQFLRIIKKSDYKVVDQLNQTPSKIFMLSLLLNSEAHMNSLLKVLSAAHITKDITIEQFDDVIACVTTGNFLGFNDDELPIEGKNHNKALHISLKCMDTILSRVLVDTGSSLNVMPKTTLIKLPMEGTSMKPNTLIVKAFDGSRRAVIGEVDLPTKIGPTIFNITFQIMDIHPGYSCLLGRPWIHSAGAVTSTLHQKLKFIANDKMIVVGGEEDILVSHLTSFRYIEVDGEITETPFQSLEVVNMMAIQQALEVPKSGPSMASWQGAKAVMESKDAQDWGKVVELKEKRDKCGLGYDPSSYKVGNQSDKEKIPSVEKTFTSAGHIFGKQVAMISEEDRKEGVSSWMRQAAPNEELTNWKAVEVPQIFQKNTTETIDNDIAMVQYDFDCPIYQAEDEVGEDCELPEELARLLKQEEKVIQPH</sequence>
<dbReference type="GO" id="GO:0004190">
    <property type="term" value="F:aspartic-type endopeptidase activity"/>
    <property type="evidence" value="ECO:0007669"/>
    <property type="project" value="InterPro"/>
</dbReference>
<reference evidence="1 2" key="1">
    <citation type="journal article" date="2022" name="Nat. Genet.">
        <title>Improved pea reference genome and pan-genome highlight genomic features and evolutionary characteristics.</title>
        <authorList>
            <person name="Yang T."/>
            <person name="Liu R."/>
            <person name="Luo Y."/>
            <person name="Hu S."/>
            <person name="Wang D."/>
            <person name="Wang C."/>
            <person name="Pandey M.K."/>
            <person name="Ge S."/>
            <person name="Xu Q."/>
            <person name="Li N."/>
            <person name="Li G."/>
            <person name="Huang Y."/>
            <person name="Saxena R.K."/>
            <person name="Ji Y."/>
            <person name="Li M."/>
            <person name="Yan X."/>
            <person name="He Y."/>
            <person name="Liu Y."/>
            <person name="Wang X."/>
            <person name="Xiang C."/>
            <person name="Varshney R.K."/>
            <person name="Ding H."/>
            <person name="Gao S."/>
            <person name="Zong X."/>
        </authorList>
    </citation>
    <scope>NUCLEOTIDE SEQUENCE [LARGE SCALE GENOMIC DNA]</scope>
    <source>
        <strain evidence="1 2">cv. Zhongwan 6</strain>
    </source>
</reference>
<dbReference type="InterPro" id="IPR021109">
    <property type="entry name" value="Peptidase_aspartic_dom_sf"/>
</dbReference>
<organism evidence="1 2">
    <name type="scientific">Pisum sativum</name>
    <name type="common">Garden pea</name>
    <name type="synonym">Lathyrus oleraceus</name>
    <dbReference type="NCBI Taxonomy" id="3888"/>
    <lineage>
        <taxon>Eukaryota</taxon>
        <taxon>Viridiplantae</taxon>
        <taxon>Streptophyta</taxon>
        <taxon>Embryophyta</taxon>
        <taxon>Tracheophyta</taxon>
        <taxon>Spermatophyta</taxon>
        <taxon>Magnoliopsida</taxon>
        <taxon>eudicotyledons</taxon>
        <taxon>Gunneridae</taxon>
        <taxon>Pentapetalae</taxon>
        <taxon>rosids</taxon>
        <taxon>fabids</taxon>
        <taxon>Fabales</taxon>
        <taxon>Fabaceae</taxon>
        <taxon>Papilionoideae</taxon>
        <taxon>50 kb inversion clade</taxon>
        <taxon>NPAAA clade</taxon>
        <taxon>Hologalegina</taxon>
        <taxon>IRL clade</taxon>
        <taxon>Fabeae</taxon>
        <taxon>Lathyrus</taxon>
    </lineage>
</organism>
<keyword evidence="2" id="KW-1185">Reference proteome</keyword>
<dbReference type="Proteomes" id="UP001058974">
    <property type="component" value="Chromosome 3"/>
</dbReference>
<accession>A0A9D4XTR6</accession>
<evidence type="ECO:0000313" key="1">
    <source>
        <dbReference type="EMBL" id="KAI5425974.1"/>
    </source>
</evidence>
<dbReference type="Gene3D" id="2.40.70.10">
    <property type="entry name" value="Acid Proteases"/>
    <property type="match status" value="1"/>
</dbReference>
<comment type="caution">
    <text evidence="1">The sequence shown here is derived from an EMBL/GenBank/DDBJ whole genome shotgun (WGS) entry which is preliminary data.</text>
</comment>
<dbReference type="PANTHER" id="PTHR32108">
    <property type="entry name" value="DNA-DIRECTED RNA POLYMERASE SUBUNIT ALPHA"/>
    <property type="match status" value="1"/>
</dbReference>
<dbReference type="CDD" id="cd00303">
    <property type="entry name" value="retropepsin_like"/>
    <property type="match status" value="1"/>
</dbReference>
<protein>
    <submittedName>
        <fullName evidence="1">Uncharacterized protein</fullName>
    </submittedName>
</protein>
<dbReference type="PROSITE" id="PS00141">
    <property type="entry name" value="ASP_PROTEASE"/>
    <property type="match status" value="1"/>
</dbReference>
<dbReference type="SUPFAM" id="SSF50630">
    <property type="entry name" value="Acid proteases"/>
    <property type="match status" value="1"/>
</dbReference>
<dbReference type="GO" id="GO:0006508">
    <property type="term" value="P:proteolysis"/>
    <property type="evidence" value="ECO:0007669"/>
    <property type="project" value="InterPro"/>
</dbReference>